<comment type="caution">
    <text evidence="2">The sequence shown here is derived from an EMBL/GenBank/DDBJ whole genome shotgun (WGS) entry which is preliminary data.</text>
</comment>
<feature type="compositionally biased region" description="Polar residues" evidence="1">
    <location>
        <begin position="34"/>
        <end position="55"/>
    </location>
</feature>
<dbReference type="Proteomes" id="UP001054837">
    <property type="component" value="Unassembled WGS sequence"/>
</dbReference>
<keyword evidence="3" id="KW-1185">Reference proteome</keyword>
<organism evidence="2 3">
    <name type="scientific">Caerostris darwini</name>
    <dbReference type="NCBI Taxonomy" id="1538125"/>
    <lineage>
        <taxon>Eukaryota</taxon>
        <taxon>Metazoa</taxon>
        <taxon>Ecdysozoa</taxon>
        <taxon>Arthropoda</taxon>
        <taxon>Chelicerata</taxon>
        <taxon>Arachnida</taxon>
        <taxon>Araneae</taxon>
        <taxon>Araneomorphae</taxon>
        <taxon>Entelegynae</taxon>
        <taxon>Araneoidea</taxon>
        <taxon>Araneidae</taxon>
        <taxon>Caerostris</taxon>
    </lineage>
</organism>
<protein>
    <submittedName>
        <fullName evidence="2">Uncharacterized protein</fullName>
    </submittedName>
</protein>
<gene>
    <name evidence="2" type="ORF">CDAR_510151</name>
</gene>
<evidence type="ECO:0000313" key="3">
    <source>
        <dbReference type="Proteomes" id="UP001054837"/>
    </source>
</evidence>
<name>A0AAV4X5C5_9ARAC</name>
<sequence length="269" mass="30350">MGLQVWLTSTPTDGAIKKKVKSLDMHKSEISGDQDGSPSWNTIEESNNKQPNTLDPFSKDFENSCKYHDSNSETPQKLPSAPKSSPVGENSATNSKFNSDLLAACIKKLPLILLPPERNDDNFWERPRSESDVDCEVLRNDYSTQIDEVSYRKSSIWSLIEDQTKVENERDPRFNTEHFSNIFPNPVGHCNLSIGSITEFGDSCLRTFSDRESILANCASDVSLSDCESDVNSVHSSYGNEDIRFESFPNWFPNSTIYRSEISKLETKK</sequence>
<evidence type="ECO:0000256" key="1">
    <source>
        <dbReference type="SAM" id="MobiDB-lite"/>
    </source>
</evidence>
<feature type="compositionally biased region" description="Basic and acidic residues" evidence="1">
    <location>
        <begin position="21"/>
        <end position="30"/>
    </location>
</feature>
<accession>A0AAV4X5C5</accession>
<feature type="region of interest" description="Disordered" evidence="1">
    <location>
        <begin position="19"/>
        <end position="92"/>
    </location>
</feature>
<feature type="compositionally biased region" description="Basic and acidic residues" evidence="1">
    <location>
        <begin position="57"/>
        <end position="71"/>
    </location>
</feature>
<reference evidence="2 3" key="1">
    <citation type="submission" date="2021-06" db="EMBL/GenBank/DDBJ databases">
        <title>Caerostris darwini draft genome.</title>
        <authorList>
            <person name="Kono N."/>
            <person name="Arakawa K."/>
        </authorList>
    </citation>
    <scope>NUCLEOTIDE SEQUENCE [LARGE SCALE GENOMIC DNA]</scope>
</reference>
<evidence type="ECO:0000313" key="2">
    <source>
        <dbReference type="EMBL" id="GIY89009.1"/>
    </source>
</evidence>
<dbReference type="EMBL" id="BPLQ01015557">
    <property type="protein sequence ID" value="GIY89009.1"/>
    <property type="molecule type" value="Genomic_DNA"/>
</dbReference>
<proteinExistence type="predicted"/>
<dbReference type="AlphaFoldDB" id="A0AAV4X5C5"/>